<dbReference type="Proteomes" id="UP000075243">
    <property type="component" value="Unassembled WGS sequence"/>
</dbReference>
<dbReference type="GO" id="GO:0003676">
    <property type="term" value="F:nucleic acid binding"/>
    <property type="evidence" value="ECO:0007669"/>
    <property type="project" value="InterPro"/>
</dbReference>
<dbReference type="PANTHER" id="PTHR47074:SF48">
    <property type="entry name" value="POLYNUCLEOTIDYL TRANSFERASE, RIBONUCLEASE H-LIKE SUPERFAMILY PROTEIN"/>
    <property type="match status" value="1"/>
</dbReference>
<dbReference type="InterPro" id="IPR052929">
    <property type="entry name" value="RNase_H-like_EbsB-rel"/>
</dbReference>
<accession>A0A151SA97</accession>
<dbReference type="EMBL" id="KQ483434">
    <property type="protein sequence ID" value="KYP51687.1"/>
    <property type="molecule type" value="Genomic_DNA"/>
</dbReference>
<dbReference type="Pfam" id="PF13966">
    <property type="entry name" value="zf-RVT"/>
    <property type="match status" value="1"/>
</dbReference>
<evidence type="ECO:0000313" key="5">
    <source>
        <dbReference type="Proteomes" id="UP000075243"/>
    </source>
</evidence>
<dbReference type="InterPro" id="IPR044730">
    <property type="entry name" value="RNase_H-like_dom_plant"/>
</dbReference>
<dbReference type="Gramene" id="C.cajan_27827.t">
    <property type="protein sequence ID" value="C.cajan_27827.t.cds1"/>
    <property type="gene ID" value="C.cajan_27827"/>
</dbReference>
<dbReference type="CDD" id="cd06222">
    <property type="entry name" value="RNase_H_like"/>
    <property type="match status" value="1"/>
</dbReference>
<feature type="domain" description="RNase H type-1" evidence="2">
    <location>
        <begin position="225"/>
        <end position="335"/>
    </location>
</feature>
<dbReference type="GO" id="GO:0004523">
    <property type="term" value="F:RNA-DNA hybrid ribonuclease activity"/>
    <property type="evidence" value="ECO:0007669"/>
    <property type="project" value="InterPro"/>
</dbReference>
<dbReference type="AlphaFoldDB" id="A0A151SA97"/>
<dbReference type="PANTHER" id="PTHR47074">
    <property type="entry name" value="BNAC02G40300D PROTEIN"/>
    <property type="match status" value="1"/>
</dbReference>
<dbReference type="Pfam" id="PF13456">
    <property type="entry name" value="RVT_3"/>
    <property type="match status" value="1"/>
</dbReference>
<feature type="chain" id="PRO_5007588422" evidence="1">
    <location>
        <begin position="21"/>
        <end position="342"/>
    </location>
</feature>
<keyword evidence="1" id="KW-0732">Signal</keyword>
<sequence length="342" mass="39917">MFCLYTIFAISSLLIQLFSGSDTLSWHYTEDGRYTMKSSHHLAKAMYRVEAELTRNTHDSIWTKIWAVNSPLKCKNLVWRACLNSLLVCANLHQHHVNVDSLCLRCGCDVETIEHAFLTCSDSMKLWFSFHLSIWVDFNQITSFKEWLRLFVQHANVVAMSNLFNTIWCIWFSRNQLVFKGRVMKFQQTLTKANNQRLNAQDQAIYGKSHLTTWRGPTMNFVKINFDAYVRNQNGKGMGFVACNHEGTILEVATCFVETMYEPKIVEVLCYRWAICLAREFCFIGGTFETDCLQLFNCMKTTFSSYSSYFEGIVVDCKLLCREFQTHKFLFTKRGVIEWRMS</sequence>
<evidence type="ECO:0000259" key="3">
    <source>
        <dbReference type="Pfam" id="PF13966"/>
    </source>
</evidence>
<dbReference type="OMA" id="SEWIHEC"/>
<feature type="signal peptide" evidence="1">
    <location>
        <begin position="1"/>
        <end position="20"/>
    </location>
</feature>
<organism evidence="4 5">
    <name type="scientific">Cajanus cajan</name>
    <name type="common">Pigeon pea</name>
    <name type="synonym">Cajanus indicus</name>
    <dbReference type="NCBI Taxonomy" id="3821"/>
    <lineage>
        <taxon>Eukaryota</taxon>
        <taxon>Viridiplantae</taxon>
        <taxon>Streptophyta</taxon>
        <taxon>Embryophyta</taxon>
        <taxon>Tracheophyta</taxon>
        <taxon>Spermatophyta</taxon>
        <taxon>Magnoliopsida</taxon>
        <taxon>eudicotyledons</taxon>
        <taxon>Gunneridae</taxon>
        <taxon>Pentapetalae</taxon>
        <taxon>rosids</taxon>
        <taxon>fabids</taxon>
        <taxon>Fabales</taxon>
        <taxon>Fabaceae</taxon>
        <taxon>Papilionoideae</taxon>
        <taxon>50 kb inversion clade</taxon>
        <taxon>NPAAA clade</taxon>
        <taxon>indigoferoid/millettioid clade</taxon>
        <taxon>Phaseoleae</taxon>
        <taxon>Cajanus</taxon>
    </lineage>
</organism>
<protein>
    <submittedName>
        <fullName evidence="4">Ribonuclease H protein At1g65750 family</fullName>
    </submittedName>
</protein>
<proteinExistence type="predicted"/>
<dbReference type="InterPro" id="IPR026960">
    <property type="entry name" value="RVT-Znf"/>
</dbReference>
<evidence type="ECO:0000259" key="2">
    <source>
        <dbReference type="Pfam" id="PF13456"/>
    </source>
</evidence>
<feature type="domain" description="Reverse transcriptase zinc-binding" evidence="3">
    <location>
        <begin position="53"/>
        <end position="127"/>
    </location>
</feature>
<evidence type="ECO:0000256" key="1">
    <source>
        <dbReference type="SAM" id="SignalP"/>
    </source>
</evidence>
<dbReference type="InterPro" id="IPR002156">
    <property type="entry name" value="RNaseH_domain"/>
</dbReference>
<reference evidence="4" key="1">
    <citation type="journal article" date="2012" name="Nat. Biotechnol.">
        <title>Draft genome sequence of pigeonpea (Cajanus cajan), an orphan legume crop of resource-poor farmers.</title>
        <authorList>
            <person name="Varshney R.K."/>
            <person name="Chen W."/>
            <person name="Li Y."/>
            <person name="Bharti A.K."/>
            <person name="Saxena R.K."/>
            <person name="Schlueter J.A."/>
            <person name="Donoghue M.T."/>
            <person name="Azam S."/>
            <person name="Fan G."/>
            <person name="Whaley A.M."/>
            <person name="Farmer A.D."/>
            <person name="Sheridan J."/>
            <person name="Iwata A."/>
            <person name="Tuteja R."/>
            <person name="Penmetsa R.V."/>
            <person name="Wu W."/>
            <person name="Upadhyaya H.D."/>
            <person name="Yang S.P."/>
            <person name="Shah T."/>
            <person name="Saxena K.B."/>
            <person name="Michael T."/>
            <person name="McCombie W.R."/>
            <person name="Yang B."/>
            <person name="Zhang G."/>
            <person name="Yang H."/>
            <person name="Wang J."/>
            <person name="Spillane C."/>
            <person name="Cook D.R."/>
            <person name="May G.D."/>
            <person name="Xu X."/>
            <person name="Jackson S.A."/>
        </authorList>
    </citation>
    <scope>NUCLEOTIDE SEQUENCE [LARGE SCALE GENOMIC DNA]</scope>
</reference>
<evidence type="ECO:0000313" key="4">
    <source>
        <dbReference type="EMBL" id="KYP51687.1"/>
    </source>
</evidence>
<keyword evidence="5" id="KW-1185">Reference proteome</keyword>
<gene>
    <name evidence="4" type="ORF">KK1_026455</name>
</gene>
<name>A0A151SA97_CAJCA</name>